<comment type="similarity">
    <text evidence="1 2">Belongs to the DTD family.</text>
</comment>
<comment type="catalytic activity">
    <reaction evidence="2">
        <text>a D-aminoacyl-tRNA + H2O = a tRNA + a D-alpha-amino acid + H(+)</text>
        <dbReference type="Rhea" id="RHEA:13953"/>
        <dbReference type="Rhea" id="RHEA-COMP:10123"/>
        <dbReference type="Rhea" id="RHEA-COMP:10124"/>
        <dbReference type="ChEBI" id="CHEBI:15377"/>
        <dbReference type="ChEBI" id="CHEBI:15378"/>
        <dbReference type="ChEBI" id="CHEBI:59871"/>
        <dbReference type="ChEBI" id="CHEBI:78442"/>
        <dbReference type="ChEBI" id="CHEBI:79333"/>
        <dbReference type="EC" id="3.1.1.96"/>
    </reaction>
</comment>
<dbReference type="InterPro" id="IPR003732">
    <property type="entry name" value="Daa-tRNA_deacyls_DTD"/>
</dbReference>
<dbReference type="PANTHER" id="PTHR10472">
    <property type="entry name" value="D-TYROSYL-TRNA TYR DEACYLASE"/>
    <property type="match status" value="1"/>
</dbReference>
<keyword evidence="4" id="KW-1185">Reference proteome</keyword>
<dbReference type="RefSeq" id="WP_026642991.1">
    <property type="nucleotide sequence ID" value="NZ_JAXEUP010000003.1"/>
</dbReference>
<evidence type="ECO:0000256" key="1">
    <source>
        <dbReference type="ARBA" id="ARBA00009673"/>
    </source>
</evidence>
<dbReference type="HAMAP" id="MF_00518">
    <property type="entry name" value="Deacylase_Dtd"/>
    <property type="match status" value="1"/>
</dbReference>
<organism evidence="3 4">
    <name type="scientific">Bifidobacterium tsurumiense</name>
    <dbReference type="NCBI Taxonomy" id="356829"/>
    <lineage>
        <taxon>Bacteria</taxon>
        <taxon>Bacillati</taxon>
        <taxon>Actinomycetota</taxon>
        <taxon>Actinomycetes</taxon>
        <taxon>Bifidobacteriales</taxon>
        <taxon>Bifidobacteriaceae</taxon>
        <taxon>Bifidobacterium</taxon>
    </lineage>
</organism>
<comment type="subcellular location">
    <subcellularLocation>
        <location evidence="2">Cytoplasm</location>
    </subcellularLocation>
</comment>
<sequence>MRIVLQRVSRASVTVMDEESGQLDLSFQEQSIDEGLVLLVGVTDEDGDEEIAWAVRKIANMRIFEDADGKMNRSIQDIKGSILSISQFTLFADIHKGNRPSFIAAGAPDHAQAIWNRLNAAIRAEGINVREGRFGAHMQISLVNDGPVTISVDTEVAMPSKH</sequence>
<dbReference type="GO" id="GO:0106026">
    <property type="term" value="F:Gly-tRNA(Ala) deacylase activity"/>
    <property type="evidence" value="ECO:0007669"/>
    <property type="project" value="UniProtKB-UniRule"/>
</dbReference>
<keyword evidence="2" id="KW-0694">RNA-binding</keyword>
<dbReference type="GO" id="GO:0000049">
    <property type="term" value="F:tRNA binding"/>
    <property type="evidence" value="ECO:0007669"/>
    <property type="project" value="UniProtKB-UniRule"/>
</dbReference>
<dbReference type="EC" id="3.1.1.96" evidence="2"/>
<name>A0A087EJS4_9BIFI</name>
<comment type="caution">
    <text evidence="3">The sequence shown here is derived from an EMBL/GenBank/DDBJ whole genome shotgun (WGS) entry which is preliminary data.</text>
</comment>
<dbReference type="AlphaFoldDB" id="A0A087EJS4"/>
<dbReference type="SUPFAM" id="SSF69500">
    <property type="entry name" value="DTD-like"/>
    <property type="match status" value="1"/>
</dbReference>
<dbReference type="OrthoDB" id="9801395at2"/>
<dbReference type="Proteomes" id="UP000029080">
    <property type="component" value="Unassembled WGS sequence"/>
</dbReference>
<dbReference type="InterPro" id="IPR023509">
    <property type="entry name" value="DTD-like_sf"/>
</dbReference>
<keyword evidence="2" id="KW-0820">tRNA-binding</keyword>
<evidence type="ECO:0000313" key="3">
    <source>
        <dbReference type="EMBL" id="KFJ08025.1"/>
    </source>
</evidence>
<keyword evidence="2" id="KW-0378">Hydrolase</keyword>
<dbReference type="GO" id="GO:0043908">
    <property type="term" value="F:Ser(Gly)-tRNA(Ala) hydrolase activity"/>
    <property type="evidence" value="ECO:0007669"/>
    <property type="project" value="UniProtKB-UniRule"/>
</dbReference>
<dbReference type="GO" id="GO:0051500">
    <property type="term" value="F:D-tyrosyl-tRNA(Tyr) deacylase activity"/>
    <property type="evidence" value="ECO:0007669"/>
    <property type="project" value="TreeGrafter"/>
</dbReference>
<dbReference type="EC" id="3.1.1.-" evidence="2"/>
<dbReference type="GO" id="GO:0019478">
    <property type="term" value="P:D-amino acid catabolic process"/>
    <property type="evidence" value="ECO:0007669"/>
    <property type="project" value="UniProtKB-UniRule"/>
</dbReference>
<comment type="catalytic activity">
    <reaction evidence="2">
        <text>glycyl-tRNA(Ala) + H2O = tRNA(Ala) + glycine + H(+)</text>
        <dbReference type="Rhea" id="RHEA:53744"/>
        <dbReference type="Rhea" id="RHEA-COMP:9657"/>
        <dbReference type="Rhea" id="RHEA-COMP:13640"/>
        <dbReference type="ChEBI" id="CHEBI:15377"/>
        <dbReference type="ChEBI" id="CHEBI:15378"/>
        <dbReference type="ChEBI" id="CHEBI:57305"/>
        <dbReference type="ChEBI" id="CHEBI:78442"/>
        <dbReference type="ChEBI" id="CHEBI:78522"/>
    </reaction>
</comment>
<comment type="function">
    <text evidence="2">An aminoacyl-tRNA editing enzyme that deacylates mischarged D-aminoacyl-tRNAs. Also deacylates mischarged glycyl-tRNA(Ala), protecting cells against glycine mischarging by AlaRS. Acts via tRNA-based rather than protein-based catalysis; rejects L-amino acids rather than detecting D-amino acids in the active site. By recycling D-aminoacyl-tRNA to D-amino acids and free tRNA molecules, this enzyme counteracts the toxicity associated with the formation of D-aminoacyl-tRNA entities in vivo and helps enforce protein L-homochirality.</text>
</comment>
<dbReference type="EMBL" id="JGZU01000003">
    <property type="protein sequence ID" value="KFJ08025.1"/>
    <property type="molecule type" value="Genomic_DNA"/>
</dbReference>
<accession>A0A087EJS4</accession>
<comment type="subunit">
    <text evidence="2">Homodimer.</text>
</comment>
<protein>
    <recommendedName>
        <fullName evidence="2">D-aminoacyl-tRNA deacylase</fullName>
        <shortName evidence="2">DTD</shortName>
        <ecNumber evidence="2">3.1.1.96</ecNumber>
    </recommendedName>
    <alternativeName>
        <fullName evidence="2">Gly-tRNA(Ala) deacylase</fullName>
        <ecNumber evidence="2">3.1.1.-</ecNumber>
    </alternativeName>
</protein>
<dbReference type="GO" id="GO:0005737">
    <property type="term" value="C:cytoplasm"/>
    <property type="evidence" value="ECO:0007669"/>
    <property type="project" value="UniProtKB-SubCell"/>
</dbReference>
<gene>
    <name evidence="2" type="primary">dtd</name>
    <name evidence="3" type="ORF">BITS_0337</name>
</gene>
<dbReference type="FunFam" id="3.50.80.10:FF:000001">
    <property type="entry name" value="D-aminoacyl-tRNA deacylase"/>
    <property type="match status" value="1"/>
</dbReference>
<feature type="short sequence motif" description="Gly-cisPro motif, important for rejection of L-amino acids" evidence="2">
    <location>
        <begin position="146"/>
        <end position="147"/>
    </location>
</feature>
<evidence type="ECO:0000256" key="2">
    <source>
        <dbReference type="HAMAP-Rule" id="MF_00518"/>
    </source>
</evidence>
<dbReference type="eggNOG" id="COG1490">
    <property type="taxonomic scope" value="Bacteria"/>
</dbReference>
<keyword evidence="2" id="KW-0963">Cytoplasm</keyword>
<comment type="domain">
    <text evidence="2">A Gly-cisPro motif from one monomer fits into the active site of the other monomer to allow specific chiral rejection of L-amino acids.</text>
</comment>
<dbReference type="NCBIfam" id="TIGR00256">
    <property type="entry name" value="D-aminoacyl-tRNA deacylase"/>
    <property type="match status" value="1"/>
</dbReference>
<evidence type="ECO:0000313" key="4">
    <source>
        <dbReference type="Proteomes" id="UP000029080"/>
    </source>
</evidence>
<proteinExistence type="inferred from homology"/>
<reference evidence="3 4" key="1">
    <citation type="submission" date="2014-03" db="EMBL/GenBank/DDBJ databases">
        <title>Genomics of Bifidobacteria.</title>
        <authorList>
            <person name="Ventura M."/>
            <person name="Milani C."/>
            <person name="Lugli G.A."/>
        </authorList>
    </citation>
    <scope>NUCLEOTIDE SEQUENCE [LARGE SCALE GENOMIC DNA]</scope>
    <source>
        <strain evidence="3 4">JCM 13495</strain>
    </source>
</reference>
<dbReference type="CDD" id="cd00563">
    <property type="entry name" value="Dtyr_deacylase"/>
    <property type="match status" value="1"/>
</dbReference>
<dbReference type="PANTHER" id="PTHR10472:SF5">
    <property type="entry name" value="D-AMINOACYL-TRNA DEACYLASE 1"/>
    <property type="match status" value="1"/>
</dbReference>
<dbReference type="Pfam" id="PF02580">
    <property type="entry name" value="Tyr_Deacylase"/>
    <property type="match status" value="1"/>
</dbReference>
<dbReference type="Gene3D" id="3.50.80.10">
    <property type="entry name" value="D-tyrosyl-tRNA(Tyr) deacylase"/>
    <property type="match status" value="1"/>
</dbReference>